<evidence type="ECO:0000313" key="10">
    <source>
        <dbReference type="RefSeq" id="XP_022153782.1"/>
    </source>
</evidence>
<dbReference type="PANTHER" id="PTHR45898">
    <property type="entry name" value="TOM1-LIKE PROTEIN"/>
    <property type="match status" value="1"/>
</dbReference>
<evidence type="ECO:0000256" key="3">
    <source>
        <dbReference type="ARBA" id="ARBA00022448"/>
    </source>
</evidence>
<feature type="region of interest" description="Disordered" evidence="6">
    <location>
        <begin position="391"/>
        <end position="485"/>
    </location>
</feature>
<dbReference type="Pfam" id="PF00790">
    <property type="entry name" value="VHS"/>
    <property type="match status" value="1"/>
</dbReference>
<dbReference type="InterPro" id="IPR038425">
    <property type="entry name" value="GAT_sf"/>
</dbReference>
<feature type="compositionally biased region" description="Polar residues" evidence="6">
    <location>
        <begin position="602"/>
        <end position="615"/>
    </location>
</feature>
<dbReference type="SUPFAM" id="SSF48464">
    <property type="entry name" value="ENTH/VHS domain"/>
    <property type="match status" value="1"/>
</dbReference>
<keyword evidence="3" id="KW-0813">Transport</keyword>
<dbReference type="FunFam" id="1.25.40.90:FF:000028">
    <property type="entry name" value="TOM1-like protein 2"/>
    <property type="match status" value="1"/>
</dbReference>
<dbReference type="GO" id="GO:0043328">
    <property type="term" value="P:protein transport to vacuole involved in ubiquitin-dependent protein catabolic process via the multivesicular body sorting pathway"/>
    <property type="evidence" value="ECO:0007669"/>
    <property type="project" value="InterPro"/>
</dbReference>
<dbReference type="Pfam" id="PF03127">
    <property type="entry name" value="GAT"/>
    <property type="match status" value="1"/>
</dbReference>
<feature type="compositionally biased region" description="Low complexity" evidence="6">
    <location>
        <begin position="305"/>
        <end position="331"/>
    </location>
</feature>
<evidence type="ECO:0000256" key="1">
    <source>
        <dbReference type="ARBA" id="ARBA00004170"/>
    </source>
</evidence>
<dbReference type="GO" id="GO:0043130">
    <property type="term" value="F:ubiquitin binding"/>
    <property type="evidence" value="ECO:0007669"/>
    <property type="project" value="InterPro"/>
</dbReference>
<dbReference type="InterPro" id="IPR004152">
    <property type="entry name" value="GAT_dom"/>
</dbReference>
<feature type="compositionally biased region" description="Low complexity" evidence="6">
    <location>
        <begin position="442"/>
        <end position="459"/>
    </location>
</feature>
<comment type="similarity">
    <text evidence="2">Belongs to the TOM1 family.</text>
</comment>
<proteinExistence type="inferred from homology"/>
<evidence type="ECO:0000313" key="9">
    <source>
        <dbReference type="Proteomes" id="UP000504603"/>
    </source>
</evidence>
<dbReference type="InterPro" id="IPR044836">
    <property type="entry name" value="TOL_plant"/>
</dbReference>
<dbReference type="KEGG" id="mcha:111021189"/>
<feature type="domain" description="GAT" evidence="8">
    <location>
        <begin position="180"/>
        <end position="268"/>
    </location>
</feature>
<feature type="compositionally biased region" description="Polar residues" evidence="6">
    <location>
        <begin position="406"/>
        <end position="421"/>
    </location>
</feature>
<feature type="region of interest" description="Disordered" evidence="6">
    <location>
        <begin position="144"/>
        <end position="167"/>
    </location>
</feature>
<dbReference type="CDD" id="cd03561">
    <property type="entry name" value="VHS"/>
    <property type="match status" value="1"/>
</dbReference>
<dbReference type="CDD" id="cd14231">
    <property type="entry name" value="GAT_GGA-like_plant"/>
    <property type="match status" value="1"/>
</dbReference>
<dbReference type="GeneID" id="111021189"/>
<name>A0A6J1DJW3_MOMCH</name>
<reference evidence="10" key="1">
    <citation type="submission" date="2025-08" db="UniProtKB">
        <authorList>
            <consortium name="RefSeq"/>
        </authorList>
    </citation>
    <scope>IDENTIFICATION</scope>
    <source>
        <strain evidence="10">OHB3-1</strain>
    </source>
</reference>
<dbReference type="AlphaFoldDB" id="A0A6J1DJW3"/>
<dbReference type="InterPro" id="IPR002014">
    <property type="entry name" value="VHS_dom"/>
</dbReference>
<feature type="region of interest" description="Disordered" evidence="6">
    <location>
        <begin position="602"/>
        <end position="627"/>
    </location>
</feature>
<evidence type="ECO:0000256" key="6">
    <source>
        <dbReference type="SAM" id="MobiDB-lite"/>
    </source>
</evidence>
<gene>
    <name evidence="10" type="primary">LOC111021189</name>
</gene>
<evidence type="ECO:0000256" key="4">
    <source>
        <dbReference type="ARBA" id="ARBA00022927"/>
    </source>
</evidence>
<dbReference type="PROSITE" id="PS50909">
    <property type="entry name" value="GAT"/>
    <property type="match status" value="1"/>
</dbReference>
<protein>
    <submittedName>
        <fullName evidence="10">TOM1-like protein 9</fullName>
    </submittedName>
</protein>
<dbReference type="GO" id="GO:0035091">
    <property type="term" value="F:phosphatidylinositol binding"/>
    <property type="evidence" value="ECO:0007669"/>
    <property type="project" value="InterPro"/>
</dbReference>
<dbReference type="Proteomes" id="UP000504603">
    <property type="component" value="Unplaced"/>
</dbReference>
<dbReference type="SUPFAM" id="SSF89009">
    <property type="entry name" value="GAT-like domain"/>
    <property type="match status" value="1"/>
</dbReference>
<organism evidence="9 10">
    <name type="scientific">Momordica charantia</name>
    <name type="common">Bitter gourd</name>
    <name type="synonym">Balsam pear</name>
    <dbReference type="NCBI Taxonomy" id="3673"/>
    <lineage>
        <taxon>Eukaryota</taxon>
        <taxon>Viridiplantae</taxon>
        <taxon>Streptophyta</taxon>
        <taxon>Embryophyta</taxon>
        <taxon>Tracheophyta</taxon>
        <taxon>Spermatophyta</taxon>
        <taxon>Magnoliopsida</taxon>
        <taxon>eudicotyledons</taxon>
        <taxon>Gunneridae</taxon>
        <taxon>Pentapetalae</taxon>
        <taxon>rosids</taxon>
        <taxon>fabids</taxon>
        <taxon>Cucurbitales</taxon>
        <taxon>Cucurbitaceae</taxon>
        <taxon>Momordiceae</taxon>
        <taxon>Momordica</taxon>
    </lineage>
</organism>
<dbReference type="SMART" id="SM00288">
    <property type="entry name" value="VHS"/>
    <property type="match status" value="1"/>
</dbReference>
<keyword evidence="5" id="KW-0472">Membrane</keyword>
<feature type="domain" description="VHS" evidence="7">
    <location>
        <begin position="9"/>
        <end position="138"/>
    </location>
</feature>
<evidence type="ECO:0000256" key="5">
    <source>
        <dbReference type="ARBA" id="ARBA00023136"/>
    </source>
</evidence>
<dbReference type="Gene3D" id="1.20.58.160">
    <property type="match status" value="1"/>
</dbReference>
<dbReference type="GO" id="GO:0016020">
    <property type="term" value="C:membrane"/>
    <property type="evidence" value="ECO:0007669"/>
    <property type="project" value="UniProtKB-SubCell"/>
</dbReference>
<sequence length="649" mass="70477">MVNPMVERATSGMLIGPDWAANLEICDMINRDLGQAKDVIRGIKKRLGSKNPRVQLLVLTLLETVINNCGDISYSHVAEKDIPHEMVKIVKKKPDLRVKERILLLIDTWQDALGGPTGRYPQYYAAYQELLRAGAVFPKKSGMSAPVLTPPQRQRDGLYSQNPHNPDYQQDAPGVSADVKFSTLSLTEIQLARGVVDVLTEMLNALDPGNKEGIKQDVVVDLVEQCLNYKQRVVHLVNSTLDESLLCQGLALNDDLQRVLSKHEAIASGTPVQKEKPKPELVGACHDAHRPLDNTRDSSKQPERNSTSNSSSGTTSVNPSLVLPASPATDAPAPPAKFDPKFDLLSGDDYISDPISLALVPLGEQQQTTPLSEHNALVLFDACYDSNETIDAAETQPGNPRDETHASASHFQQHQNVQSPQGGLHLNGSGPGPGPSWNDQVSQLGQQQPLPLSLLHGSQNSESFPPPPWEAEPVDDNGPVTGEEYPHPMKVTQVVFTHVQSGTYPHGPQPVLNDQVVGVYIQPIVGSQIAALNGQVSFSNQLDYGGSSGGMLSRQTGQMAALYPLQMFGNRFSGHGHVQPQRTQYLEQRMYGLSIRDGNGIRNSSYRVSTSSNVPPSRPSGPEDNLFGDLVDLAKFKSMKPTPATAGSR</sequence>
<feature type="compositionally biased region" description="Basic and acidic residues" evidence="6">
    <location>
        <begin position="286"/>
        <end position="303"/>
    </location>
</feature>
<feature type="region of interest" description="Disordered" evidence="6">
    <location>
        <begin position="284"/>
        <end position="335"/>
    </location>
</feature>
<dbReference type="PANTHER" id="PTHR45898:SF4">
    <property type="entry name" value="TARGET OF MYB PROTEIN 1"/>
    <property type="match status" value="1"/>
</dbReference>
<dbReference type="Gene3D" id="1.25.40.90">
    <property type="match status" value="1"/>
</dbReference>
<comment type="subcellular location">
    <subcellularLocation>
        <location evidence="1">Membrane</location>
        <topology evidence="1">Peripheral membrane protein</topology>
    </subcellularLocation>
</comment>
<dbReference type="PROSITE" id="PS50179">
    <property type="entry name" value="VHS"/>
    <property type="match status" value="1"/>
</dbReference>
<evidence type="ECO:0000256" key="2">
    <source>
        <dbReference type="ARBA" id="ARBA00007708"/>
    </source>
</evidence>
<dbReference type="OrthoDB" id="2018246at2759"/>
<accession>A0A6J1DJW3</accession>
<evidence type="ECO:0000259" key="8">
    <source>
        <dbReference type="PROSITE" id="PS50909"/>
    </source>
</evidence>
<keyword evidence="4" id="KW-0653">Protein transport</keyword>
<dbReference type="InterPro" id="IPR008942">
    <property type="entry name" value="ENTH_VHS"/>
</dbReference>
<evidence type="ECO:0000259" key="7">
    <source>
        <dbReference type="PROSITE" id="PS50179"/>
    </source>
</evidence>
<dbReference type="RefSeq" id="XP_022153782.1">
    <property type="nucleotide sequence ID" value="XM_022298090.1"/>
</dbReference>
<keyword evidence="9" id="KW-1185">Reference proteome</keyword>
<dbReference type="GO" id="GO:0005737">
    <property type="term" value="C:cytoplasm"/>
    <property type="evidence" value="ECO:0007669"/>
    <property type="project" value="UniProtKB-ARBA"/>
</dbReference>